<dbReference type="Gene3D" id="3.20.20.80">
    <property type="entry name" value="Glycosidases"/>
    <property type="match status" value="1"/>
</dbReference>
<accession>A0A423W3T7</accession>
<evidence type="ECO:0000313" key="9">
    <source>
        <dbReference type="EMBL" id="ROV97989.1"/>
    </source>
</evidence>
<dbReference type="InterPro" id="IPR000490">
    <property type="entry name" value="Glyco_hydro_17"/>
</dbReference>
<keyword evidence="3" id="KW-0134">Cell wall</keyword>
<comment type="subcellular location">
    <subcellularLocation>
        <location evidence="1">Secreted</location>
        <location evidence="1">Cell wall</location>
    </subcellularLocation>
</comment>
<dbReference type="InterPro" id="IPR017853">
    <property type="entry name" value="GH"/>
</dbReference>
<feature type="region of interest" description="Disordered" evidence="8">
    <location>
        <begin position="310"/>
        <end position="405"/>
    </location>
</feature>
<evidence type="ECO:0000256" key="7">
    <source>
        <dbReference type="RuleBase" id="RU004335"/>
    </source>
</evidence>
<dbReference type="InterPro" id="IPR050732">
    <property type="entry name" value="Beta-glucan_modifiers"/>
</dbReference>
<dbReference type="GO" id="GO:0005975">
    <property type="term" value="P:carbohydrate metabolic process"/>
    <property type="evidence" value="ECO:0007669"/>
    <property type="project" value="InterPro"/>
</dbReference>
<evidence type="ECO:0008006" key="11">
    <source>
        <dbReference type="Google" id="ProtNLM"/>
    </source>
</evidence>
<keyword evidence="6" id="KW-0378">Hydrolase</keyword>
<dbReference type="GO" id="GO:0005576">
    <property type="term" value="C:extracellular region"/>
    <property type="evidence" value="ECO:0007669"/>
    <property type="project" value="TreeGrafter"/>
</dbReference>
<evidence type="ECO:0000256" key="2">
    <source>
        <dbReference type="ARBA" id="ARBA00008773"/>
    </source>
</evidence>
<evidence type="ECO:0000256" key="8">
    <source>
        <dbReference type="SAM" id="MobiDB-lite"/>
    </source>
</evidence>
<dbReference type="GO" id="GO:0042973">
    <property type="term" value="F:glucan endo-1,3-beta-D-glucosidase activity"/>
    <property type="evidence" value="ECO:0007669"/>
    <property type="project" value="TreeGrafter"/>
</dbReference>
<evidence type="ECO:0000256" key="1">
    <source>
        <dbReference type="ARBA" id="ARBA00004191"/>
    </source>
</evidence>
<dbReference type="PANTHER" id="PTHR16631">
    <property type="entry name" value="GLUCAN 1,3-BETA-GLUCOSIDASE"/>
    <property type="match status" value="1"/>
</dbReference>
<evidence type="ECO:0000256" key="5">
    <source>
        <dbReference type="ARBA" id="ARBA00022729"/>
    </source>
</evidence>
<dbReference type="GO" id="GO:0009986">
    <property type="term" value="C:cell surface"/>
    <property type="evidence" value="ECO:0007669"/>
    <property type="project" value="TreeGrafter"/>
</dbReference>
<dbReference type="AlphaFoldDB" id="A0A423W3T7"/>
<evidence type="ECO:0000256" key="3">
    <source>
        <dbReference type="ARBA" id="ARBA00022512"/>
    </source>
</evidence>
<gene>
    <name evidence="9" type="ORF">VMCG_07044</name>
</gene>
<evidence type="ECO:0000313" key="10">
    <source>
        <dbReference type="Proteomes" id="UP000283895"/>
    </source>
</evidence>
<keyword evidence="5" id="KW-0732">Signal</keyword>
<organism evidence="9 10">
    <name type="scientific">Cytospora schulzeri</name>
    <dbReference type="NCBI Taxonomy" id="448051"/>
    <lineage>
        <taxon>Eukaryota</taxon>
        <taxon>Fungi</taxon>
        <taxon>Dikarya</taxon>
        <taxon>Ascomycota</taxon>
        <taxon>Pezizomycotina</taxon>
        <taxon>Sordariomycetes</taxon>
        <taxon>Sordariomycetidae</taxon>
        <taxon>Diaporthales</taxon>
        <taxon>Cytosporaceae</taxon>
        <taxon>Cytospora</taxon>
    </lineage>
</organism>
<proteinExistence type="inferred from homology"/>
<dbReference type="PANTHER" id="PTHR16631:SF16">
    <property type="entry name" value="GPI-ANCHORED CELL WALL BETA-1,3-ENDOGLUCANASE EGLC"/>
    <property type="match status" value="1"/>
</dbReference>
<dbReference type="GO" id="GO:0071555">
    <property type="term" value="P:cell wall organization"/>
    <property type="evidence" value="ECO:0007669"/>
    <property type="project" value="TreeGrafter"/>
</dbReference>
<dbReference type="GO" id="GO:0009277">
    <property type="term" value="C:fungal-type cell wall"/>
    <property type="evidence" value="ECO:0007669"/>
    <property type="project" value="TreeGrafter"/>
</dbReference>
<evidence type="ECO:0000256" key="6">
    <source>
        <dbReference type="ARBA" id="ARBA00022801"/>
    </source>
</evidence>
<evidence type="ECO:0000256" key="4">
    <source>
        <dbReference type="ARBA" id="ARBA00022525"/>
    </source>
</evidence>
<keyword evidence="10" id="KW-1185">Reference proteome</keyword>
<protein>
    <recommendedName>
        <fullName evidence="11">Glucan endo-1,3-beta-glucosidase eglC</fullName>
    </recommendedName>
</protein>
<dbReference type="SUPFAM" id="SSF51445">
    <property type="entry name" value="(Trans)glycosidases"/>
    <property type="match status" value="1"/>
</dbReference>
<comment type="similarity">
    <text evidence="2 7">Belongs to the glycosyl hydrolase 17 family.</text>
</comment>
<dbReference type="EMBL" id="LKEA01000027">
    <property type="protein sequence ID" value="ROV97989.1"/>
    <property type="molecule type" value="Genomic_DNA"/>
</dbReference>
<sequence length="435" mass="44501">MQLKALTATALIAGVSAKSYPNYLGFNSGSTKSDGSAKVQADFEQEMNTAQNLKGAPGNFNAVRLYTNIQGSTTTDPIQAFPAAIATNSSLLLGIWTSGTTSIDNEIAALKAGLAAHGNDLADRIIGISIGSEDLYRNSVTGVTNSAGIGADPDVVVGFIKDFKSAFANTALKDVAIGHVDTWDAWTNGTNKAVIDAVDWLGVDEYPYYQTGDDNTVENAEPLFMEAYNAVVGVAGSKDVWVTETGWPYTGPSWDKAVASVANAKQYWQDVGCADLFNKVPTFWYNLVEDSATNAMSFAITKDLSTTPLWDLSCPKETTKETTSSKAAASTATSASSSTATEASSGEKSAGSKSSSASDSTSTAESSSSSSDSSSSDASSTGSSSGSGSDSASSTTDSSSSSSTSKVAASGASAAKLGSSAFAAIAFVAAAFALF</sequence>
<dbReference type="OrthoDB" id="77201at2759"/>
<dbReference type="Pfam" id="PF00332">
    <property type="entry name" value="Glyco_hydro_17"/>
    <property type="match status" value="1"/>
</dbReference>
<dbReference type="STRING" id="356882.A0A423W3T7"/>
<dbReference type="Proteomes" id="UP000283895">
    <property type="component" value="Unassembled WGS sequence"/>
</dbReference>
<keyword evidence="4" id="KW-0964">Secreted</keyword>
<name>A0A423W3T7_9PEZI</name>
<feature type="compositionally biased region" description="Low complexity" evidence="8">
    <location>
        <begin position="321"/>
        <end position="405"/>
    </location>
</feature>
<comment type="caution">
    <text evidence="9">The sequence shown here is derived from an EMBL/GenBank/DDBJ whole genome shotgun (WGS) entry which is preliminary data.</text>
</comment>
<reference evidence="9 10" key="1">
    <citation type="submission" date="2015-09" db="EMBL/GenBank/DDBJ databases">
        <title>Host preference determinants of Valsa canker pathogens revealed by comparative genomics.</title>
        <authorList>
            <person name="Yin Z."/>
            <person name="Huang L."/>
        </authorList>
    </citation>
    <scope>NUCLEOTIDE SEQUENCE [LARGE SCALE GENOMIC DNA]</scope>
    <source>
        <strain evidence="9 10">03-1</strain>
    </source>
</reference>